<keyword evidence="4" id="KW-1185">Reference proteome</keyword>
<sequence length="508" mass="55377">MTMIQNLERLLAPISGDNPAGIYLKDDRATYRPLRNSYNVAQTSFRKLTNNPTAEELDELQGANFDNWKELSGQLLDVISGQSKDLECISWLTLAQLFSIKPYENLNACLQLMAGVVDQFGEQVQPCVPDKKLRAQDDAGRKSERAGLQLRPVVQMLGESEESCLLGLPLRMLPLIGDIDYVAWKSAEGQGNRSELQQQARQALADEQSEVINRVLAIDNALEALDKLDQVLADYAGACGASKVSSRFLRHQLASNLNALKALTEGALVPWPLDVKQQAAVVESQAQSAGVEEEHAAKQNSPLAAAEVVQHQVTVNNGVAEPIYNRDQAFQQLRLIANFFARTEPQSPVASLIEKAIRWGYTPLPDLINELVQGHDGLMGRIGELTGMGSDKVHIPGAPAQGLIAPPEEVPVAPSRCVQSQEVLAQEPQVPTIPQPPVQKVADQPVYQEPTQPEPQKEEQPQSVQEPVNQKPAGIPSFLNLPQQEEKKPAVKKSSGPGGINLASLGIR</sequence>
<dbReference type="RefSeq" id="WP_249701049.1">
    <property type="nucleotide sequence ID" value="NZ_JAMFLX010000025.1"/>
</dbReference>
<protein>
    <submittedName>
        <fullName evidence="3">Type VI secretion system ImpA family N-terminal domain-containing protein</fullName>
    </submittedName>
</protein>
<dbReference type="PANTHER" id="PTHR37951">
    <property type="entry name" value="CYTOPLASMIC PROTEIN-RELATED"/>
    <property type="match status" value="1"/>
</dbReference>
<evidence type="ECO:0000313" key="4">
    <source>
        <dbReference type="Proteomes" id="UP001203338"/>
    </source>
</evidence>
<organism evidence="3 4">
    <name type="scientific">Parendozoicomonas callyspongiae</name>
    <dbReference type="NCBI Taxonomy" id="2942213"/>
    <lineage>
        <taxon>Bacteria</taxon>
        <taxon>Pseudomonadati</taxon>
        <taxon>Pseudomonadota</taxon>
        <taxon>Gammaproteobacteria</taxon>
        <taxon>Oceanospirillales</taxon>
        <taxon>Endozoicomonadaceae</taxon>
        <taxon>Parendozoicomonas</taxon>
    </lineage>
</organism>
<evidence type="ECO:0000259" key="2">
    <source>
        <dbReference type="Pfam" id="PF06812"/>
    </source>
</evidence>
<gene>
    <name evidence="3" type="ORF">M3P05_16070</name>
</gene>
<dbReference type="InterPro" id="IPR010657">
    <property type="entry name" value="ImpA_N"/>
</dbReference>
<accession>A0ABT0PLW1</accession>
<feature type="region of interest" description="Disordered" evidence="1">
    <location>
        <begin position="446"/>
        <end position="508"/>
    </location>
</feature>
<dbReference type="Pfam" id="PF06812">
    <property type="entry name" value="ImpA_N"/>
    <property type="match status" value="1"/>
</dbReference>
<dbReference type="InterPro" id="IPR017740">
    <property type="entry name" value="TssA-like"/>
</dbReference>
<evidence type="ECO:0000256" key="1">
    <source>
        <dbReference type="SAM" id="MobiDB-lite"/>
    </source>
</evidence>
<feature type="domain" description="ImpA N-terminal" evidence="2">
    <location>
        <begin position="11"/>
        <end position="131"/>
    </location>
</feature>
<evidence type="ECO:0000313" key="3">
    <source>
        <dbReference type="EMBL" id="MCL6271438.1"/>
    </source>
</evidence>
<name>A0ABT0PLW1_9GAMM</name>
<dbReference type="PANTHER" id="PTHR37951:SF1">
    <property type="entry name" value="TYPE VI SECRETION SYSTEM COMPONENT TSSA1"/>
    <property type="match status" value="1"/>
</dbReference>
<reference evidence="3 4" key="1">
    <citation type="submission" date="2022-05" db="EMBL/GenBank/DDBJ databases">
        <authorList>
            <person name="Park J.-S."/>
        </authorList>
    </citation>
    <scope>NUCLEOTIDE SEQUENCE [LARGE SCALE GENOMIC DNA]</scope>
    <source>
        <strain evidence="3 4">2012CJ34-2</strain>
    </source>
</reference>
<proteinExistence type="predicted"/>
<dbReference type="EMBL" id="JAMFLX010000025">
    <property type="protein sequence ID" value="MCL6271438.1"/>
    <property type="molecule type" value="Genomic_DNA"/>
</dbReference>
<dbReference type="Proteomes" id="UP001203338">
    <property type="component" value="Unassembled WGS sequence"/>
</dbReference>
<comment type="caution">
    <text evidence="3">The sequence shown here is derived from an EMBL/GenBank/DDBJ whole genome shotgun (WGS) entry which is preliminary data.</text>
</comment>